<dbReference type="PANTHER" id="PTHR43072:SF23">
    <property type="entry name" value="UPF0039 PROTEIN C11D3.02C"/>
    <property type="match status" value="1"/>
</dbReference>
<accession>A0A1D7QAR1</accession>
<organism evidence="4 5">
    <name type="scientific">Pedobacter steynii</name>
    <dbReference type="NCBI Taxonomy" id="430522"/>
    <lineage>
        <taxon>Bacteria</taxon>
        <taxon>Pseudomonadati</taxon>
        <taxon>Bacteroidota</taxon>
        <taxon>Sphingobacteriia</taxon>
        <taxon>Sphingobacteriales</taxon>
        <taxon>Sphingobacteriaceae</taxon>
        <taxon>Pedobacter</taxon>
    </lineage>
</organism>
<proteinExistence type="predicted"/>
<dbReference type="Gene3D" id="3.40.630.30">
    <property type="match status" value="1"/>
</dbReference>
<name>A0A1D7QAR1_9SPHI</name>
<keyword evidence="1" id="KW-0808">Transferase</keyword>
<feature type="domain" description="N-acetyltransferase" evidence="3">
    <location>
        <begin position="1"/>
        <end position="160"/>
    </location>
</feature>
<dbReference type="PROSITE" id="PS51186">
    <property type="entry name" value="GNAT"/>
    <property type="match status" value="1"/>
</dbReference>
<protein>
    <recommendedName>
        <fullName evidence="3">N-acetyltransferase domain-containing protein</fullName>
    </recommendedName>
</protein>
<dbReference type="GO" id="GO:0016747">
    <property type="term" value="F:acyltransferase activity, transferring groups other than amino-acyl groups"/>
    <property type="evidence" value="ECO:0007669"/>
    <property type="project" value="InterPro"/>
</dbReference>
<evidence type="ECO:0000313" key="4">
    <source>
        <dbReference type="EMBL" id="AOM75762.1"/>
    </source>
</evidence>
<dbReference type="EMBL" id="CP017141">
    <property type="protein sequence ID" value="AOM75762.1"/>
    <property type="molecule type" value="Genomic_DNA"/>
</dbReference>
<evidence type="ECO:0000256" key="1">
    <source>
        <dbReference type="ARBA" id="ARBA00022679"/>
    </source>
</evidence>
<dbReference type="CDD" id="cd04301">
    <property type="entry name" value="NAT_SF"/>
    <property type="match status" value="1"/>
</dbReference>
<evidence type="ECO:0000313" key="5">
    <source>
        <dbReference type="Proteomes" id="UP000094313"/>
    </source>
</evidence>
<keyword evidence="2" id="KW-0012">Acyltransferase</keyword>
<dbReference type="SUPFAM" id="SSF55729">
    <property type="entry name" value="Acyl-CoA N-acyltransferases (Nat)"/>
    <property type="match status" value="1"/>
</dbReference>
<evidence type="ECO:0000259" key="3">
    <source>
        <dbReference type="PROSITE" id="PS51186"/>
    </source>
</evidence>
<dbReference type="RefSeq" id="WP_069377460.1">
    <property type="nucleotide sequence ID" value="NZ_CP017141.1"/>
</dbReference>
<dbReference type="Proteomes" id="UP000094313">
    <property type="component" value="Chromosome"/>
</dbReference>
<dbReference type="AlphaFoldDB" id="A0A1D7QAR1"/>
<gene>
    <name evidence="4" type="ORF">BFS30_00390</name>
</gene>
<dbReference type="OrthoDB" id="9799096at2"/>
<dbReference type="InterPro" id="IPR016181">
    <property type="entry name" value="Acyl_CoA_acyltransferase"/>
</dbReference>
<sequence>MIRQFKPSDLNPMREIYNHYVENTLLTFDEVALTETEFSDKLNPVFSKFPCIVYEKEGKVLGFAYATEWKQNPAYRFTVSSSVYLHPEALDKGTGTSLYRKLIEELREMKIHSIVAGILMPNEKSTRMHERLGFSKVAHLSQIGYKFNKWIDVSYWQMIL</sequence>
<evidence type="ECO:0000256" key="2">
    <source>
        <dbReference type="ARBA" id="ARBA00023315"/>
    </source>
</evidence>
<dbReference type="KEGG" id="psty:BFS30_00390"/>
<dbReference type="PANTHER" id="PTHR43072">
    <property type="entry name" value="N-ACETYLTRANSFERASE"/>
    <property type="match status" value="1"/>
</dbReference>
<keyword evidence="5" id="KW-1185">Reference proteome</keyword>
<reference evidence="4 5" key="1">
    <citation type="submission" date="2016-08" db="EMBL/GenBank/DDBJ databases">
        <authorList>
            <person name="Seilhamer J.J."/>
        </authorList>
    </citation>
    <scope>NUCLEOTIDE SEQUENCE [LARGE SCALE GENOMIC DNA]</scope>
    <source>
        <strain evidence="4 5">DX4</strain>
    </source>
</reference>
<dbReference type="InterPro" id="IPR000182">
    <property type="entry name" value="GNAT_dom"/>
</dbReference>
<dbReference type="Pfam" id="PF13420">
    <property type="entry name" value="Acetyltransf_4"/>
    <property type="match status" value="1"/>
</dbReference>